<dbReference type="RefSeq" id="WP_380753287.1">
    <property type="nucleotide sequence ID" value="NZ_JBHULT010000010.1"/>
</dbReference>
<feature type="signal peptide" evidence="1">
    <location>
        <begin position="1"/>
        <end position="21"/>
    </location>
</feature>
<accession>A0ABW5J084</accession>
<proteinExistence type="predicted"/>
<dbReference type="Proteomes" id="UP001597468">
    <property type="component" value="Unassembled WGS sequence"/>
</dbReference>
<comment type="caution">
    <text evidence="2">The sequence shown here is derived from an EMBL/GenBank/DDBJ whole genome shotgun (WGS) entry which is preliminary data.</text>
</comment>
<keyword evidence="3" id="KW-1185">Reference proteome</keyword>
<keyword evidence="1" id="KW-0732">Signal</keyword>
<organism evidence="2 3">
    <name type="scientific">Salinimicrobium flavum</name>
    <dbReference type="NCBI Taxonomy" id="1737065"/>
    <lineage>
        <taxon>Bacteria</taxon>
        <taxon>Pseudomonadati</taxon>
        <taxon>Bacteroidota</taxon>
        <taxon>Flavobacteriia</taxon>
        <taxon>Flavobacteriales</taxon>
        <taxon>Flavobacteriaceae</taxon>
        <taxon>Salinimicrobium</taxon>
    </lineage>
</organism>
<evidence type="ECO:0000313" key="2">
    <source>
        <dbReference type="EMBL" id="MFD2518702.1"/>
    </source>
</evidence>
<sequence length="240" mass="27318">MKKVFFGSFLLLIFAGSSVYSQIGVGNGAGSMNRNDNEEIVNEFFKGIKKNEESNSIKGSPYLNEDFQIAMLDFPNYDPISAEVRYNIAKEEMQVKIDEDGYRVLHPGVVVKMNNRPFKMLGYRGEKKNLDLLGYFEFLTPDNGEGDLVLLNKHSITVRRGKAAAAMQKATPPKYISKDDLYLKFGASKPVMVERKTKKFLKQFPADHRNQVKGFMEENKLRSKDIADLKAIVNYYNANF</sequence>
<evidence type="ECO:0000313" key="3">
    <source>
        <dbReference type="Proteomes" id="UP001597468"/>
    </source>
</evidence>
<protein>
    <recommendedName>
        <fullName evidence="4">Secreted protein</fullName>
    </recommendedName>
</protein>
<name>A0ABW5J084_9FLAO</name>
<evidence type="ECO:0000256" key="1">
    <source>
        <dbReference type="SAM" id="SignalP"/>
    </source>
</evidence>
<dbReference type="EMBL" id="JBHULT010000010">
    <property type="protein sequence ID" value="MFD2518702.1"/>
    <property type="molecule type" value="Genomic_DNA"/>
</dbReference>
<gene>
    <name evidence="2" type="ORF">ACFSTG_12405</name>
</gene>
<evidence type="ECO:0008006" key="4">
    <source>
        <dbReference type="Google" id="ProtNLM"/>
    </source>
</evidence>
<reference evidence="3" key="1">
    <citation type="journal article" date="2019" name="Int. J. Syst. Evol. Microbiol.">
        <title>The Global Catalogue of Microorganisms (GCM) 10K type strain sequencing project: providing services to taxonomists for standard genome sequencing and annotation.</title>
        <authorList>
            <consortium name="The Broad Institute Genomics Platform"/>
            <consortium name="The Broad Institute Genome Sequencing Center for Infectious Disease"/>
            <person name="Wu L."/>
            <person name="Ma J."/>
        </authorList>
    </citation>
    <scope>NUCLEOTIDE SEQUENCE [LARGE SCALE GENOMIC DNA]</scope>
    <source>
        <strain evidence="3">KCTC 42585</strain>
    </source>
</reference>
<feature type="chain" id="PRO_5046637104" description="Secreted protein" evidence="1">
    <location>
        <begin position="22"/>
        <end position="240"/>
    </location>
</feature>